<comment type="caution">
    <text evidence="2">The sequence shown here is derived from an EMBL/GenBank/DDBJ whole genome shotgun (WGS) entry which is preliminary data.</text>
</comment>
<dbReference type="InterPro" id="IPR013103">
    <property type="entry name" value="RVT_2"/>
</dbReference>
<evidence type="ECO:0000259" key="1">
    <source>
        <dbReference type="Pfam" id="PF07727"/>
    </source>
</evidence>
<evidence type="ECO:0000313" key="3">
    <source>
        <dbReference type="Proteomes" id="UP001172457"/>
    </source>
</evidence>
<gene>
    <name evidence="2" type="ORF">OSB04_007748</name>
</gene>
<proteinExistence type="predicted"/>
<evidence type="ECO:0000313" key="2">
    <source>
        <dbReference type="EMBL" id="KAJ9562588.1"/>
    </source>
</evidence>
<sequence length="111" mass="12861">MEQPEGFEDPKNPNKVCKLLKSIYGLKQASRSWNLHFDERIKEFGFAKSEFEPCVYTKFSGSIVTFLVFVDPALLRPDEMIMILNLYLVNSNQDQDQEMNESVLQSTDPIH</sequence>
<protein>
    <recommendedName>
        <fullName evidence="1">Reverse transcriptase Ty1/copia-type domain-containing protein</fullName>
    </recommendedName>
</protein>
<dbReference type="Proteomes" id="UP001172457">
    <property type="component" value="Chromosome 2"/>
</dbReference>
<dbReference type="Pfam" id="PF07727">
    <property type="entry name" value="RVT_2"/>
    <property type="match status" value="1"/>
</dbReference>
<feature type="domain" description="Reverse transcriptase Ty1/copia-type" evidence="1">
    <location>
        <begin position="1"/>
        <end position="85"/>
    </location>
</feature>
<keyword evidence="3" id="KW-1185">Reference proteome</keyword>
<dbReference type="EMBL" id="JARYMX010000002">
    <property type="protein sequence ID" value="KAJ9562588.1"/>
    <property type="molecule type" value="Genomic_DNA"/>
</dbReference>
<reference evidence="2" key="1">
    <citation type="submission" date="2023-03" db="EMBL/GenBank/DDBJ databases">
        <title>Chromosome-scale reference genome and RAD-based genetic map of yellow starthistle (Centaurea solstitialis) reveal putative structural variation and QTLs associated with invader traits.</title>
        <authorList>
            <person name="Reatini B."/>
            <person name="Cang F.A."/>
            <person name="Jiang Q."/>
            <person name="Mckibben M.T.W."/>
            <person name="Barker M.S."/>
            <person name="Rieseberg L.H."/>
            <person name="Dlugosch K.M."/>
        </authorList>
    </citation>
    <scope>NUCLEOTIDE SEQUENCE</scope>
    <source>
        <strain evidence="2">CAN-66</strain>
        <tissue evidence="2">Leaf</tissue>
    </source>
</reference>
<name>A0AA38TKG5_9ASTR</name>
<organism evidence="2 3">
    <name type="scientific">Centaurea solstitialis</name>
    <name type="common">yellow star-thistle</name>
    <dbReference type="NCBI Taxonomy" id="347529"/>
    <lineage>
        <taxon>Eukaryota</taxon>
        <taxon>Viridiplantae</taxon>
        <taxon>Streptophyta</taxon>
        <taxon>Embryophyta</taxon>
        <taxon>Tracheophyta</taxon>
        <taxon>Spermatophyta</taxon>
        <taxon>Magnoliopsida</taxon>
        <taxon>eudicotyledons</taxon>
        <taxon>Gunneridae</taxon>
        <taxon>Pentapetalae</taxon>
        <taxon>asterids</taxon>
        <taxon>campanulids</taxon>
        <taxon>Asterales</taxon>
        <taxon>Asteraceae</taxon>
        <taxon>Carduoideae</taxon>
        <taxon>Cardueae</taxon>
        <taxon>Centaureinae</taxon>
        <taxon>Centaurea</taxon>
    </lineage>
</organism>
<dbReference type="AlphaFoldDB" id="A0AA38TKG5"/>
<accession>A0AA38TKG5</accession>